<organism evidence="2 3">
    <name type="scientific">Bernardetia litoralis (strain ATCC 23117 / DSM 6794 / NBRC 15988 / NCIMB 1366 / Fx l1 / Sio-4)</name>
    <name type="common">Flexibacter litoralis</name>
    <dbReference type="NCBI Taxonomy" id="880071"/>
    <lineage>
        <taxon>Bacteria</taxon>
        <taxon>Pseudomonadati</taxon>
        <taxon>Bacteroidota</taxon>
        <taxon>Cytophagia</taxon>
        <taxon>Cytophagales</taxon>
        <taxon>Bernardetiaceae</taxon>
        <taxon>Bernardetia</taxon>
    </lineage>
</organism>
<accession>I4AFR5</accession>
<dbReference type="Pfam" id="PF11396">
    <property type="entry name" value="PepSY_like"/>
    <property type="match status" value="1"/>
</dbReference>
<dbReference type="EMBL" id="CP003345">
    <property type="protein sequence ID" value="AFM02800.1"/>
    <property type="molecule type" value="Genomic_DNA"/>
</dbReference>
<name>I4AFR5_BERLS</name>
<feature type="domain" description="Putative beta-lactamase-inhibitor-like PepSY-like" evidence="1">
    <location>
        <begin position="63"/>
        <end position="144"/>
    </location>
</feature>
<dbReference type="PROSITE" id="PS51257">
    <property type="entry name" value="PROKAR_LIPOPROTEIN"/>
    <property type="match status" value="1"/>
</dbReference>
<keyword evidence="3" id="KW-1185">Reference proteome</keyword>
<gene>
    <name evidence="2" type="ordered locus">Fleli_0313</name>
</gene>
<evidence type="ECO:0000313" key="2">
    <source>
        <dbReference type="EMBL" id="AFM02800.1"/>
    </source>
</evidence>
<dbReference type="Proteomes" id="UP000006054">
    <property type="component" value="Chromosome"/>
</dbReference>
<evidence type="ECO:0000259" key="1">
    <source>
        <dbReference type="Pfam" id="PF11396"/>
    </source>
</evidence>
<dbReference type="STRING" id="880071.Fleli_0313"/>
<dbReference type="KEGG" id="fli:Fleli_0313"/>
<dbReference type="SUPFAM" id="SSF160574">
    <property type="entry name" value="BT0923-like"/>
    <property type="match status" value="1"/>
</dbReference>
<dbReference type="Gene3D" id="3.40.1420.30">
    <property type="match status" value="1"/>
</dbReference>
<reference evidence="3" key="1">
    <citation type="submission" date="2012-06" db="EMBL/GenBank/DDBJ databases">
        <title>The complete genome of Flexibacter litoralis DSM 6794.</title>
        <authorList>
            <person name="Lucas S."/>
            <person name="Copeland A."/>
            <person name="Lapidus A."/>
            <person name="Glavina del Rio T."/>
            <person name="Dalin E."/>
            <person name="Tice H."/>
            <person name="Bruce D."/>
            <person name="Goodwin L."/>
            <person name="Pitluck S."/>
            <person name="Peters L."/>
            <person name="Ovchinnikova G."/>
            <person name="Lu M."/>
            <person name="Kyrpides N."/>
            <person name="Mavromatis K."/>
            <person name="Ivanova N."/>
            <person name="Brettin T."/>
            <person name="Detter J.C."/>
            <person name="Han C."/>
            <person name="Larimer F."/>
            <person name="Land M."/>
            <person name="Hauser L."/>
            <person name="Markowitz V."/>
            <person name="Cheng J.-F."/>
            <person name="Hugenholtz P."/>
            <person name="Woyke T."/>
            <person name="Wu D."/>
            <person name="Spring S."/>
            <person name="Lang E."/>
            <person name="Kopitz M."/>
            <person name="Brambilla E."/>
            <person name="Klenk H.-P."/>
            <person name="Eisen J.A."/>
        </authorList>
    </citation>
    <scope>NUCLEOTIDE SEQUENCE [LARGE SCALE GENOMIC DNA]</scope>
    <source>
        <strain evidence="3">ATCC 23117 / DSM 6794 / NBRC 15988 / NCIMB 1366 / Sio-4</strain>
    </source>
</reference>
<dbReference type="AlphaFoldDB" id="I4AFR5"/>
<dbReference type="eggNOG" id="ENOG5032URX">
    <property type="taxonomic scope" value="Bacteria"/>
</dbReference>
<evidence type="ECO:0000313" key="3">
    <source>
        <dbReference type="Proteomes" id="UP000006054"/>
    </source>
</evidence>
<dbReference type="HOGENOM" id="CLU_111475_0_0_10"/>
<proteinExistence type="predicted"/>
<protein>
    <recommendedName>
        <fullName evidence="1">Putative beta-lactamase-inhibitor-like PepSY-like domain-containing protein</fullName>
    </recommendedName>
</protein>
<dbReference type="RefSeq" id="WP_014796263.1">
    <property type="nucleotide sequence ID" value="NC_018018.1"/>
</dbReference>
<dbReference type="InterPro" id="IPR021533">
    <property type="entry name" value="PepSY-like"/>
</dbReference>
<sequence precursor="true">MNIKSFFKNTIALGLVIGTLSSCDKEEIIPSTELPSEIQTYISTHFPNNPIIQSIKDRDGLKKSYDITLEGSFVLEFDNKNKITEIDGISKLPDSVIPQSLREYVTTNYPLNFITDWELDDNNQQIELDNTLELEFTISGEFLKIDN</sequence>
<dbReference type="OrthoDB" id="710080at2"/>